<dbReference type="EMBL" id="LDPG01000007">
    <property type="protein sequence ID" value="KLV18325.1"/>
    <property type="molecule type" value="Genomic_DNA"/>
</dbReference>
<dbReference type="CDD" id="cd06171">
    <property type="entry name" value="Sigma70_r4"/>
    <property type="match status" value="1"/>
</dbReference>
<dbReference type="InterPro" id="IPR050239">
    <property type="entry name" value="Sigma-70_RNA_pol_init_factors"/>
</dbReference>
<keyword evidence="2 5" id="KW-0731">Sigma factor</keyword>
<dbReference type="SUPFAM" id="SSF88946">
    <property type="entry name" value="Sigma2 domain of RNA polymerase sigma factors"/>
    <property type="match status" value="1"/>
</dbReference>
<evidence type="ECO:0000313" key="8">
    <source>
        <dbReference type="EMBL" id="KLV18325.1"/>
    </source>
</evidence>
<evidence type="ECO:0000259" key="6">
    <source>
        <dbReference type="PROSITE" id="PS00715"/>
    </source>
</evidence>
<keyword evidence="4 5" id="KW-0804">Transcription</keyword>
<dbReference type="PROSITE" id="PS00715">
    <property type="entry name" value="SIGMA70_1"/>
    <property type="match status" value="1"/>
</dbReference>
<dbReference type="Gene3D" id="1.20.120.1810">
    <property type="match status" value="1"/>
</dbReference>
<dbReference type="InterPro" id="IPR000943">
    <property type="entry name" value="RNA_pol_sigma70"/>
</dbReference>
<reference evidence="8 9" key="1">
    <citation type="submission" date="2015-05" db="EMBL/GenBank/DDBJ databases">
        <title>Whole genome sequence and identification of bacterial endophytes from Costus igneus.</title>
        <authorList>
            <person name="Lee Y.P."/>
            <person name="Gan H.M."/>
            <person name="Eng W."/>
            <person name="Wheatley M.S."/>
            <person name="Caraballo A."/>
            <person name="Polter S."/>
            <person name="Savka M.A."/>
            <person name="Hudson A.O."/>
        </authorList>
    </citation>
    <scope>NUCLEOTIDE SEQUENCE [LARGE SCALE GENOMIC DNA]</scope>
    <source>
        <strain evidence="8 9">RIT375</strain>
    </source>
</reference>
<dbReference type="NCBIfam" id="TIGR02937">
    <property type="entry name" value="sigma70-ECF"/>
    <property type="match status" value="1"/>
</dbReference>
<dbReference type="PRINTS" id="PR00046">
    <property type="entry name" value="SIGMA70FCT"/>
</dbReference>
<dbReference type="GO" id="GO:0003677">
    <property type="term" value="F:DNA binding"/>
    <property type="evidence" value="ECO:0007669"/>
    <property type="project" value="UniProtKB-KW"/>
</dbReference>
<dbReference type="GO" id="GO:0016987">
    <property type="term" value="F:sigma factor activity"/>
    <property type="evidence" value="ECO:0007669"/>
    <property type="project" value="UniProtKB-KW"/>
</dbReference>
<dbReference type="InterPro" id="IPR013325">
    <property type="entry name" value="RNA_pol_sigma_r2"/>
</dbReference>
<dbReference type="Pfam" id="PF04545">
    <property type="entry name" value="Sigma70_r4"/>
    <property type="match status" value="1"/>
</dbReference>
<name>A0A0J1KNS4_BACAN</name>
<dbReference type="PANTHER" id="PTHR30603">
    <property type="entry name" value="RNA POLYMERASE SIGMA FACTOR RPO"/>
    <property type="match status" value="1"/>
</dbReference>
<evidence type="ECO:0000256" key="4">
    <source>
        <dbReference type="ARBA" id="ARBA00023163"/>
    </source>
</evidence>
<dbReference type="PIRSF" id="PIRSF000770">
    <property type="entry name" value="RNA_pol_sigma-SigE/K"/>
    <property type="match status" value="1"/>
</dbReference>
<keyword evidence="1 5" id="KW-0805">Transcription regulation</keyword>
<sequence>MHNRNDSVEYNLYLNEIGQHSLLTEEEEKMYLRKYKENGDMEARRILIECNLRLVVSVVNSYPRVGNCEKMDMIQVGNVGLIRGIEAFEISKNCKLATYVTWWIRHEISRFITFNKNDIRCSVTIQNKMDKLKKYFSNDNGKAKRKLNIEQIAEELGYSVETVLQIMDTLMLKESVSLDAPSSDEDSRPVMNSVKNAKAPNPVELITSEEQLYQIEELLFTVLNEKEESVIRYRFGFDTEKDLTLEEVARIFGITRERIQQIEKKAIGKLKNRMDKLNISSISEYIESF</sequence>
<evidence type="ECO:0000256" key="3">
    <source>
        <dbReference type="ARBA" id="ARBA00023125"/>
    </source>
</evidence>
<evidence type="ECO:0000256" key="2">
    <source>
        <dbReference type="ARBA" id="ARBA00023082"/>
    </source>
</evidence>
<dbReference type="PATRIC" id="fig|1392.242.peg.5658"/>
<evidence type="ECO:0000256" key="5">
    <source>
        <dbReference type="RuleBase" id="RU362124"/>
    </source>
</evidence>
<dbReference type="Pfam" id="PF04542">
    <property type="entry name" value="Sigma70_r2"/>
    <property type="match status" value="1"/>
</dbReference>
<accession>A0A0J1KNS4</accession>
<feature type="domain" description="RNA polymerase sigma-70" evidence="6">
    <location>
        <begin position="72"/>
        <end position="85"/>
    </location>
</feature>
<dbReference type="GO" id="GO:0006352">
    <property type="term" value="P:DNA-templated transcription initiation"/>
    <property type="evidence" value="ECO:0007669"/>
    <property type="project" value="InterPro"/>
</dbReference>
<comment type="similarity">
    <text evidence="5">Belongs to the sigma-70 factor family.</text>
</comment>
<evidence type="ECO:0000256" key="1">
    <source>
        <dbReference type="ARBA" id="ARBA00023015"/>
    </source>
</evidence>
<dbReference type="RefSeq" id="WP_016121627.1">
    <property type="nucleotide sequence ID" value="NZ_LDPG01000007.1"/>
</dbReference>
<dbReference type="Gene3D" id="1.20.140.160">
    <property type="match status" value="1"/>
</dbReference>
<keyword evidence="3 5" id="KW-0238">DNA-binding</keyword>
<organism evidence="8 9">
    <name type="scientific">Bacillus anthracis</name>
    <name type="common">anthrax bacterium</name>
    <dbReference type="NCBI Taxonomy" id="1392"/>
    <lineage>
        <taxon>Bacteria</taxon>
        <taxon>Bacillati</taxon>
        <taxon>Bacillota</taxon>
        <taxon>Bacilli</taxon>
        <taxon>Bacillales</taxon>
        <taxon>Bacillaceae</taxon>
        <taxon>Bacillus</taxon>
        <taxon>Bacillus cereus group</taxon>
    </lineage>
</organism>
<dbReference type="InterPro" id="IPR007627">
    <property type="entry name" value="RNA_pol_sigma70_r2"/>
</dbReference>
<evidence type="ECO:0000313" key="9">
    <source>
        <dbReference type="Proteomes" id="UP000035904"/>
    </source>
</evidence>
<dbReference type="SUPFAM" id="SSF88659">
    <property type="entry name" value="Sigma3 and sigma4 domains of RNA polymerase sigma factors"/>
    <property type="match status" value="2"/>
</dbReference>
<dbReference type="InterPro" id="IPR014284">
    <property type="entry name" value="RNA_pol_sigma-70_dom"/>
</dbReference>
<comment type="function">
    <text evidence="5">Sigma factors are initiation factors that promote the attachment of RNA polymerase to specific initiation sites and are then released.</text>
</comment>
<dbReference type="Pfam" id="PF00140">
    <property type="entry name" value="Sigma70_r1_2"/>
    <property type="match status" value="1"/>
</dbReference>
<evidence type="ECO:0000259" key="7">
    <source>
        <dbReference type="PROSITE" id="PS00716"/>
    </source>
</evidence>
<protein>
    <recommendedName>
        <fullName evidence="5">RNA polymerase sigma factor</fullName>
    </recommendedName>
</protein>
<comment type="caution">
    <text evidence="8">The sequence shown here is derived from an EMBL/GenBank/DDBJ whole genome shotgun (WGS) entry which is preliminary data.</text>
</comment>
<dbReference type="InterPro" id="IPR009042">
    <property type="entry name" value="RNA_pol_sigma70_r1_2"/>
</dbReference>
<dbReference type="InterPro" id="IPR013324">
    <property type="entry name" value="RNA_pol_sigma_r3/r4-like"/>
</dbReference>
<dbReference type="Proteomes" id="UP000035904">
    <property type="component" value="Unassembled WGS sequence"/>
</dbReference>
<proteinExistence type="inferred from homology"/>
<feature type="domain" description="RNA polymerase sigma-70" evidence="7">
    <location>
        <begin position="244"/>
        <end position="270"/>
    </location>
</feature>
<dbReference type="PROSITE" id="PS00716">
    <property type="entry name" value="SIGMA70_2"/>
    <property type="match status" value="1"/>
</dbReference>
<dbReference type="InterPro" id="IPR007630">
    <property type="entry name" value="RNA_pol_sigma70_r4"/>
</dbReference>
<dbReference type="PANTHER" id="PTHR30603:SF17">
    <property type="entry name" value="RNA POLYMERASE SIGMA-G FACTOR"/>
    <property type="match status" value="1"/>
</dbReference>
<gene>
    <name evidence="8" type="ORF">ABW01_13160</name>
</gene>
<dbReference type="AlphaFoldDB" id="A0A0J1KNS4"/>